<protein>
    <recommendedName>
        <fullName evidence="4">DUF2259 domain-containing protein</fullName>
    </recommendedName>
</protein>
<comment type="caution">
    <text evidence="2">The sequence shown here is derived from an EMBL/GenBank/DDBJ whole genome shotgun (WGS) entry which is preliminary data.</text>
</comment>
<accession>A0A2W5KTA4</accession>
<evidence type="ECO:0000313" key="2">
    <source>
        <dbReference type="EMBL" id="PZQ18628.1"/>
    </source>
</evidence>
<dbReference type="EMBL" id="QFPO01000003">
    <property type="protein sequence ID" value="PZQ18628.1"/>
    <property type="molecule type" value="Genomic_DNA"/>
</dbReference>
<feature type="signal peptide" evidence="1">
    <location>
        <begin position="1"/>
        <end position="20"/>
    </location>
</feature>
<evidence type="ECO:0008006" key="4">
    <source>
        <dbReference type="Google" id="ProtNLM"/>
    </source>
</evidence>
<sequence length="277" mass="29509">MRFTAVVCLSLAVAAPHAFADPCATNFSKKGSPFTGTVYRSSVALADLSVASAIEQLRAIALADRLAVLSADPEGGSLLIEQPETARNKPIPMILGASVENGVTHLTMEVKLSAGAFAKADDVRREICTMLAKVQPGAAGDAAARRLAADTPDVAPERLDAFIFSQQIARQAGENSSTINVRYKGRRYTLTGRADFIMEDGSGYNVGFSIPEMSERLIASGPLGAKFKVGVSCLMAASQTAYTLSLRENDTIALTGTFARYDQFRHVVWLDGCVQAR</sequence>
<reference evidence="2 3" key="1">
    <citation type="submission" date="2017-08" db="EMBL/GenBank/DDBJ databases">
        <title>Infants hospitalized years apart are colonized by the same room-sourced microbial strains.</title>
        <authorList>
            <person name="Brooks B."/>
            <person name="Olm M.R."/>
            <person name="Firek B.A."/>
            <person name="Baker R."/>
            <person name="Thomas B.C."/>
            <person name="Morowitz M.J."/>
            <person name="Banfield J.F."/>
        </authorList>
    </citation>
    <scope>NUCLEOTIDE SEQUENCE [LARGE SCALE GENOMIC DNA]</scope>
    <source>
        <strain evidence="2">S2_005_003_R2_42</strain>
    </source>
</reference>
<keyword evidence="1" id="KW-0732">Signal</keyword>
<evidence type="ECO:0000313" key="3">
    <source>
        <dbReference type="Proteomes" id="UP000249046"/>
    </source>
</evidence>
<proteinExistence type="predicted"/>
<evidence type="ECO:0000256" key="1">
    <source>
        <dbReference type="SAM" id="SignalP"/>
    </source>
</evidence>
<name>A0A2W5KTA4_9GAMM</name>
<feature type="chain" id="PRO_5015954180" description="DUF2259 domain-containing protein" evidence="1">
    <location>
        <begin position="21"/>
        <end position="277"/>
    </location>
</feature>
<gene>
    <name evidence="2" type="ORF">DI564_04870</name>
</gene>
<dbReference type="AlphaFoldDB" id="A0A2W5KTA4"/>
<dbReference type="Proteomes" id="UP000249046">
    <property type="component" value="Unassembled WGS sequence"/>
</dbReference>
<organism evidence="2 3">
    <name type="scientific">Rhodanobacter denitrificans</name>
    <dbReference type="NCBI Taxonomy" id="666685"/>
    <lineage>
        <taxon>Bacteria</taxon>
        <taxon>Pseudomonadati</taxon>
        <taxon>Pseudomonadota</taxon>
        <taxon>Gammaproteobacteria</taxon>
        <taxon>Lysobacterales</taxon>
        <taxon>Rhodanobacteraceae</taxon>
        <taxon>Rhodanobacter</taxon>
    </lineage>
</organism>